<organism evidence="2 3">
    <name type="scientific">Melissococcus plutonius</name>
    <dbReference type="NCBI Taxonomy" id="33970"/>
    <lineage>
        <taxon>Bacteria</taxon>
        <taxon>Bacillati</taxon>
        <taxon>Bacillota</taxon>
        <taxon>Bacilli</taxon>
        <taxon>Lactobacillales</taxon>
        <taxon>Enterococcaceae</taxon>
        <taxon>Melissococcus</taxon>
    </lineage>
</organism>
<dbReference type="GO" id="GO:0004343">
    <property type="term" value="F:glucosamine 6-phosphate N-acetyltransferase activity"/>
    <property type="evidence" value="ECO:0007669"/>
    <property type="project" value="TreeGrafter"/>
</dbReference>
<evidence type="ECO:0000313" key="3">
    <source>
        <dbReference type="Proteomes" id="UP000269226"/>
    </source>
</evidence>
<dbReference type="SUPFAM" id="SSF55729">
    <property type="entry name" value="Acyl-CoA N-acyltransferases (Nat)"/>
    <property type="match status" value="1"/>
</dbReference>
<dbReference type="InterPro" id="IPR039143">
    <property type="entry name" value="GNPNAT1-like"/>
</dbReference>
<proteinExistence type="predicted"/>
<evidence type="ECO:0000313" key="2">
    <source>
        <dbReference type="EMBL" id="BBC60468.1"/>
    </source>
</evidence>
<dbReference type="PROSITE" id="PS51186">
    <property type="entry name" value="GNAT"/>
    <property type="match status" value="1"/>
</dbReference>
<feature type="domain" description="N-acetyltransferase" evidence="1">
    <location>
        <begin position="4"/>
        <end position="144"/>
    </location>
</feature>
<dbReference type="Gene3D" id="3.40.630.30">
    <property type="match status" value="1"/>
</dbReference>
<dbReference type="RefSeq" id="WP_015694546.1">
    <property type="nucleotide sequence ID" value="NZ_AP018492.1"/>
</dbReference>
<name>A0A2Z5Y178_9ENTE</name>
<dbReference type="AlphaFoldDB" id="A0A2Z5Y178"/>
<keyword evidence="2" id="KW-0808">Transferase</keyword>
<reference evidence="2 3" key="1">
    <citation type="submission" date="2018-01" db="EMBL/GenBank/DDBJ databases">
        <title>Whole genome sequence of Melissococcus plutonius DAT561.</title>
        <authorList>
            <person name="Okumura K."/>
            <person name="Takamatsu D."/>
            <person name="Okura M."/>
        </authorList>
    </citation>
    <scope>NUCLEOTIDE SEQUENCE [LARGE SCALE GENOMIC DNA]</scope>
    <source>
        <strain evidence="2 3">DAT561</strain>
    </source>
</reference>
<dbReference type="InterPro" id="IPR016181">
    <property type="entry name" value="Acyl_CoA_acyltransferase"/>
</dbReference>
<sequence length="144" mass="16673">MKVVHTKDTTSDTYIDALKIRQHVFINEQHIAKAIEIDKYEAISIHFVLYLSNKKAIATCRLRPLEDGKIKLERVAVETNYRKKNYGTILIKAAETFAKEQGYHQITLNAQLPVVNFYHQLDYQQMGKAFLEAGIKHLPMEKNL</sequence>
<dbReference type="GeneID" id="57042890"/>
<dbReference type="CDD" id="cd04301">
    <property type="entry name" value="NAT_SF"/>
    <property type="match status" value="1"/>
</dbReference>
<dbReference type="PANTHER" id="PTHR13355">
    <property type="entry name" value="GLUCOSAMINE 6-PHOSPHATE N-ACETYLTRANSFERASE"/>
    <property type="match status" value="1"/>
</dbReference>
<dbReference type="InterPro" id="IPR000182">
    <property type="entry name" value="GNAT_dom"/>
</dbReference>
<dbReference type="Proteomes" id="UP000269226">
    <property type="component" value="Chromosome"/>
</dbReference>
<accession>A0A2Z5Y178</accession>
<protein>
    <submittedName>
        <fullName evidence="2">Acetyltransferase, GNAT family</fullName>
    </submittedName>
</protein>
<dbReference type="EMBL" id="AP018492">
    <property type="protein sequence ID" value="BBC60468.1"/>
    <property type="molecule type" value="Genomic_DNA"/>
</dbReference>
<gene>
    <name evidence="2" type="ORF">DAT561_0329</name>
</gene>
<dbReference type="PANTHER" id="PTHR13355:SF11">
    <property type="entry name" value="GLUCOSAMINE 6-PHOSPHATE N-ACETYLTRANSFERASE"/>
    <property type="match status" value="1"/>
</dbReference>
<dbReference type="Pfam" id="PF13673">
    <property type="entry name" value="Acetyltransf_10"/>
    <property type="match status" value="1"/>
</dbReference>
<evidence type="ECO:0000259" key="1">
    <source>
        <dbReference type="PROSITE" id="PS51186"/>
    </source>
</evidence>